<dbReference type="PANTHER" id="PTHR11254:SF440">
    <property type="entry name" value="E3 UBIQUITIN-PROTEIN LIGASE NEDD-4"/>
    <property type="match status" value="1"/>
</dbReference>
<evidence type="ECO:0000256" key="2">
    <source>
        <dbReference type="ARBA" id="ARBA00004906"/>
    </source>
</evidence>
<dbReference type="PANTHER" id="PTHR11254">
    <property type="entry name" value="HECT DOMAIN UBIQUITIN-PROTEIN LIGASE"/>
    <property type="match status" value="1"/>
</dbReference>
<evidence type="ECO:0000256" key="4">
    <source>
        <dbReference type="ARBA" id="ARBA00022679"/>
    </source>
</evidence>
<dbReference type="InterPro" id="IPR000569">
    <property type="entry name" value="HECT_dom"/>
</dbReference>
<comment type="pathway">
    <text evidence="2">Protein modification; protein ubiquitination.</text>
</comment>
<dbReference type="PROSITE" id="PS50237">
    <property type="entry name" value="HECT"/>
    <property type="match status" value="2"/>
</dbReference>
<dbReference type="SUPFAM" id="SSF56204">
    <property type="entry name" value="Hect, E3 ligase catalytic domain"/>
    <property type="match status" value="1"/>
</dbReference>
<feature type="domain" description="HECT" evidence="7">
    <location>
        <begin position="366"/>
        <end position="401"/>
    </location>
</feature>
<dbReference type="InterPro" id="IPR050409">
    <property type="entry name" value="E3_ubiq-protein_ligase"/>
</dbReference>
<keyword evidence="5 6" id="KW-0833">Ubl conjugation pathway</keyword>
<dbReference type="Proteomes" id="UP000694865">
    <property type="component" value="Unplaced"/>
</dbReference>
<reference evidence="9" key="1">
    <citation type="submission" date="2025-08" db="UniProtKB">
        <authorList>
            <consortium name="RefSeq"/>
        </authorList>
    </citation>
    <scope>IDENTIFICATION</scope>
    <source>
        <tissue evidence="9">Testes</tissue>
    </source>
</reference>
<feature type="domain" description="HECT" evidence="7">
    <location>
        <begin position="617"/>
        <end position="663"/>
    </location>
</feature>
<dbReference type="InterPro" id="IPR035983">
    <property type="entry name" value="Hect_E3_ubiquitin_ligase"/>
</dbReference>
<feature type="active site" description="Glycyl thioester intermediate" evidence="6">
    <location>
        <position position="656"/>
    </location>
</feature>
<keyword evidence="4" id="KW-0808">Transferase</keyword>
<protein>
    <recommendedName>
        <fullName evidence="3">HECT-type E3 ubiquitin transferase</fullName>
        <ecNumber evidence="3">2.3.2.26</ecNumber>
    </recommendedName>
</protein>
<organism evidence="8 9">
    <name type="scientific">Saccoglossus kowalevskii</name>
    <name type="common">Acorn worm</name>
    <dbReference type="NCBI Taxonomy" id="10224"/>
    <lineage>
        <taxon>Eukaryota</taxon>
        <taxon>Metazoa</taxon>
        <taxon>Hemichordata</taxon>
        <taxon>Enteropneusta</taxon>
        <taxon>Harrimaniidae</taxon>
        <taxon>Saccoglossus</taxon>
    </lineage>
</organism>
<keyword evidence="8" id="KW-1185">Reference proteome</keyword>
<dbReference type="Gene3D" id="3.90.1750.10">
    <property type="entry name" value="Hect, E3 ligase catalytic domains"/>
    <property type="match status" value="1"/>
</dbReference>
<dbReference type="Pfam" id="PF00632">
    <property type="entry name" value="HECT"/>
    <property type="match status" value="1"/>
</dbReference>
<dbReference type="RefSeq" id="XP_006816668.1">
    <property type="nucleotide sequence ID" value="XM_006816605.1"/>
</dbReference>
<evidence type="ECO:0000313" key="8">
    <source>
        <dbReference type="Proteomes" id="UP000694865"/>
    </source>
</evidence>
<proteinExistence type="predicted"/>
<dbReference type="GeneID" id="100367875"/>
<evidence type="ECO:0000259" key="7">
    <source>
        <dbReference type="PROSITE" id="PS50237"/>
    </source>
</evidence>
<evidence type="ECO:0000313" key="9">
    <source>
        <dbReference type="RefSeq" id="XP_006816668.1"/>
    </source>
</evidence>
<dbReference type="EC" id="2.3.2.26" evidence="3"/>
<evidence type="ECO:0000256" key="1">
    <source>
        <dbReference type="ARBA" id="ARBA00000885"/>
    </source>
</evidence>
<comment type="caution">
    <text evidence="6">Lacks conserved residue(s) required for the propagation of feature annotation.</text>
</comment>
<dbReference type="InterPro" id="IPR036028">
    <property type="entry name" value="SH3-like_dom_sf"/>
</dbReference>
<accession>A0ABM0M9H7</accession>
<evidence type="ECO:0000256" key="6">
    <source>
        <dbReference type="PROSITE-ProRule" id="PRU00104"/>
    </source>
</evidence>
<name>A0ABM0M9H7_SACKO</name>
<dbReference type="Gene3D" id="3.30.2410.10">
    <property type="entry name" value="Hect, E3 ligase catalytic domain"/>
    <property type="match status" value="1"/>
</dbReference>
<dbReference type="CDD" id="cd00174">
    <property type="entry name" value="SH3"/>
    <property type="match status" value="1"/>
</dbReference>
<dbReference type="SUPFAM" id="SSF50044">
    <property type="entry name" value="SH3-domain"/>
    <property type="match status" value="1"/>
</dbReference>
<evidence type="ECO:0000256" key="3">
    <source>
        <dbReference type="ARBA" id="ARBA00012485"/>
    </source>
</evidence>
<comment type="catalytic activity">
    <reaction evidence="1">
        <text>S-ubiquitinyl-[E2 ubiquitin-conjugating enzyme]-L-cysteine + [acceptor protein]-L-lysine = [E2 ubiquitin-conjugating enzyme]-L-cysteine + N(6)-ubiquitinyl-[acceptor protein]-L-lysine.</text>
        <dbReference type="EC" id="2.3.2.26"/>
    </reaction>
</comment>
<sequence>MYDPEVNLLRFHVIPCGQGLQRITDIEILMVYLYKAVHAYKATDDGELTIKVNDIIEVEGLPWQFQGNPKEPRGWILGKFNDVEGSFKEMKMRTSSMRVQVSMLSLNGRNLVVSRKVETGFCVVVSVLITATADELLKLAVAEQLEQNRLLSTEAKYVLLYKDRSLVKYIPGSTETFMLKKYKIKMKQPYTKLCFYLCLETAYAEYNQMSTDKDYHYVDTDDNSDTVDEQMNIEQCHHDIKGEEIENEHENEIETIEDGNPDIDTEVAFGNNPNIDCTGSLDDTLPILTPYGNYCQVMNISDEDNEESDQNIMDHEQVIIPTIQSQRSLQELLSEFIQSVQVDDVSTVIIRRSKILRTTLKAINKNGFNIRGKLFVEFSGEDAHDDGGPRREFLRLLMQEVGASMGIFEGDQLTRVFSHNVRLISDMMYFKAGQLVAMSLLNGGPGLQCMADSVYNYMIGIEPGNLTIDLIPDSDMRVRVQELQKCSTSIELNKFIEQNGDWIADNGYPDIFTSDIKDVEEICHFLLSKAEMDQFFCGLNDVGGLGQIIKENPDQFRDLFIDRGKRLCRKDIKCLYQIDFSENGCNRLNEEEDTIYSLELYLQAVENGEHPVSLEDILVFATGSNRVPPLEFAKPITIQFSSTCENEKRFPSSSTCDLRLWLPRGVDSFSSLMNRALLESHGFGKI</sequence>
<evidence type="ECO:0000256" key="5">
    <source>
        <dbReference type="ARBA" id="ARBA00022786"/>
    </source>
</evidence>
<dbReference type="Gene3D" id="2.30.30.40">
    <property type="entry name" value="SH3 Domains"/>
    <property type="match status" value="1"/>
</dbReference>
<gene>
    <name evidence="9" type="primary">LOC100367875</name>
</gene>